<keyword evidence="3" id="KW-0804">Transcription</keyword>
<dbReference type="Gene3D" id="1.10.260.40">
    <property type="entry name" value="lambda repressor-like DNA-binding domains"/>
    <property type="match status" value="1"/>
</dbReference>
<evidence type="ECO:0000256" key="3">
    <source>
        <dbReference type="ARBA" id="ARBA00023163"/>
    </source>
</evidence>
<dbReference type="Pfam" id="PF00356">
    <property type="entry name" value="LacI"/>
    <property type="match status" value="1"/>
</dbReference>
<organism evidence="5">
    <name type="scientific">Candidatus Caldatribacterium californiense</name>
    <dbReference type="NCBI Taxonomy" id="1454726"/>
    <lineage>
        <taxon>Bacteria</taxon>
        <taxon>Pseudomonadati</taxon>
        <taxon>Atribacterota</taxon>
        <taxon>Atribacteria</taxon>
        <taxon>Atribacterales</taxon>
        <taxon>Candidatus Caldatribacteriaceae</taxon>
        <taxon>Candidatus Caldatribacterium</taxon>
    </lineage>
</organism>
<dbReference type="GO" id="GO:0003700">
    <property type="term" value="F:DNA-binding transcription factor activity"/>
    <property type="evidence" value="ECO:0007669"/>
    <property type="project" value="TreeGrafter"/>
</dbReference>
<feature type="domain" description="HTH lacI-type" evidence="4">
    <location>
        <begin position="4"/>
        <end position="58"/>
    </location>
</feature>
<dbReference type="PANTHER" id="PTHR30146">
    <property type="entry name" value="LACI-RELATED TRANSCRIPTIONAL REPRESSOR"/>
    <property type="match status" value="1"/>
</dbReference>
<dbReference type="CDD" id="cd01392">
    <property type="entry name" value="HTH_LacI"/>
    <property type="match status" value="1"/>
</dbReference>
<reference evidence="5" key="1">
    <citation type="journal article" date="2020" name="mSystems">
        <title>Genome- and Community-Level Interaction Insights into Carbon Utilization and Element Cycling Functions of Hydrothermarchaeota in Hydrothermal Sediment.</title>
        <authorList>
            <person name="Zhou Z."/>
            <person name="Liu Y."/>
            <person name="Xu W."/>
            <person name="Pan J."/>
            <person name="Luo Z.H."/>
            <person name="Li M."/>
        </authorList>
    </citation>
    <scope>NUCLEOTIDE SEQUENCE [LARGE SCALE GENOMIC DNA]</scope>
    <source>
        <strain evidence="5">SpSt-716</strain>
    </source>
</reference>
<accession>A0A7V4DHE4</accession>
<dbReference type="PANTHER" id="PTHR30146:SF149">
    <property type="entry name" value="HTH-TYPE TRANSCRIPTIONAL REGULATOR EBGR"/>
    <property type="match status" value="1"/>
</dbReference>
<keyword evidence="1" id="KW-0805">Transcription regulation</keyword>
<dbReference type="SUPFAM" id="SSF47413">
    <property type="entry name" value="lambda repressor-like DNA-binding domains"/>
    <property type="match status" value="1"/>
</dbReference>
<keyword evidence="2" id="KW-0238">DNA-binding</keyword>
<evidence type="ECO:0000313" key="5">
    <source>
        <dbReference type="EMBL" id="HGI75724.1"/>
    </source>
</evidence>
<dbReference type="EMBL" id="DTEN01000346">
    <property type="protein sequence ID" value="HGI75724.1"/>
    <property type="molecule type" value="Genomic_DNA"/>
</dbReference>
<dbReference type="InterPro" id="IPR010982">
    <property type="entry name" value="Lambda_DNA-bd_dom_sf"/>
</dbReference>
<evidence type="ECO:0000256" key="1">
    <source>
        <dbReference type="ARBA" id="ARBA00023015"/>
    </source>
</evidence>
<dbReference type="AlphaFoldDB" id="A0A7V4DHE4"/>
<dbReference type="GO" id="GO:0000976">
    <property type="term" value="F:transcription cis-regulatory region binding"/>
    <property type="evidence" value="ECO:0007669"/>
    <property type="project" value="TreeGrafter"/>
</dbReference>
<dbReference type="CDD" id="cd06267">
    <property type="entry name" value="PBP1_LacI_sugar_binding-like"/>
    <property type="match status" value="1"/>
</dbReference>
<name>A0A7V4DHE4_9BACT</name>
<dbReference type="Gene3D" id="3.40.50.2300">
    <property type="match status" value="2"/>
</dbReference>
<protein>
    <submittedName>
        <fullName evidence="5">LacI family transcriptional regulator</fullName>
    </submittedName>
</protein>
<comment type="caution">
    <text evidence="5">The sequence shown here is derived from an EMBL/GenBank/DDBJ whole genome shotgun (WGS) entry which is preliminary data.</text>
</comment>
<dbReference type="SMART" id="SM00354">
    <property type="entry name" value="HTH_LACI"/>
    <property type="match status" value="1"/>
</dbReference>
<dbReference type="SUPFAM" id="SSF53822">
    <property type="entry name" value="Periplasmic binding protein-like I"/>
    <property type="match status" value="1"/>
</dbReference>
<dbReference type="Pfam" id="PF13377">
    <property type="entry name" value="Peripla_BP_3"/>
    <property type="match status" value="1"/>
</dbReference>
<sequence>MPRVSIYTIARKAGVSPATVSRVLNHPEQVSPETRAKIFQAMEEYEFIPSVLPRKNDTVGIVYEWREGIFLNYYFSRLLNGISAELQKFNYNMLFFTRDHFASPQEWRTFLHQHHVGGVILVTPPRDDPKIRPLLALGKDVVVLGSRVEENVHFVDCENIQSTRVALQYLFDLGHRRIGFIGGDLTQVDHAERFEAYQTFLKERGFFREEYIAITSDIMAFVSGQGGFEGAVKLLNLPSPPTAIFVASGNCLLGVLRGLGAMGKRVPEDVSLVCFDDLEEIVPGITSIRQPIERMGRTAAEIIIRQMLKRNGNSELERKILPCQFILRNSVRSLVGGGR</sequence>
<gene>
    <name evidence="5" type="ORF">ENU96_08635</name>
</gene>
<dbReference type="InterPro" id="IPR046335">
    <property type="entry name" value="LacI/GalR-like_sensor"/>
</dbReference>
<evidence type="ECO:0000259" key="4">
    <source>
        <dbReference type="PROSITE" id="PS50932"/>
    </source>
</evidence>
<dbReference type="PROSITE" id="PS50932">
    <property type="entry name" value="HTH_LACI_2"/>
    <property type="match status" value="1"/>
</dbReference>
<dbReference type="InterPro" id="IPR028082">
    <property type="entry name" value="Peripla_BP_I"/>
</dbReference>
<proteinExistence type="predicted"/>
<evidence type="ECO:0000256" key="2">
    <source>
        <dbReference type="ARBA" id="ARBA00023125"/>
    </source>
</evidence>
<dbReference type="InterPro" id="IPR000843">
    <property type="entry name" value="HTH_LacI"/>
</dbReference>